<evidence type="ECO:0000313" key="2">
    <source>
        <dbReference type="EMBL" id="SVB81330.1"/>
    </source>
</evidence>
<dbReference type="Gene3D" id="3.40.50.1580">
    <property type="entry name" value="Nucleoside phosphorylase domain"/>
    <property type="match status" value="2"/>
</dbReference>
<dbReference type="InterPro" id="IPR035994">
    <property type="entry name" value="Nucleoside_phosphorylase_sf"/>
</dbReference>
<evidence type="ECO:0000259" key="1">
    <source>
        <dbReference type="Pfam" id="PF01048"/>
    </source>
</evidence>
<dbReference type="GO" id="GO:0008782">
    <property type="term" value="F:adenosylhomocysteine nucleosidase activity"/>
    <property type="evidence" value="ECO:0007669"/>
    <property type="project" value="TreeGrafter"/>
</dbReference>
<feature type="domain" description="Nucleoside phosphorylase" evidence="1">
    <location>
        <begin position="97"/>
        <end position="157"/>
    </location>
</feature>
<dbReference type="SUPFAM" id="SSF53167">
    <property type="entry name" value="Purine and uridine phosphorylases"/>
    <property type="match status" value="1"/>
</dbReference>
<name>A0A382H244_9ZZZZ</name>
<accession>A0A382H244</accession>
<proteinExistence type="predicted"/>
<dbReference type="GO" id="GO:0008930">
    <property type="term" value="F:methylthioadenosine nucleosidase activity"/>
    <property type="evidence" value="ECO:0007669"/>
    <property type="project" value="TreeGrafter"/>
</dbReference>
<dbReference type="GO" id="GO:0009116">
    <property type="term" value="P:nucleoside metabolic process"/>
    <property type="evidence" value="ECO:0007669"/>
    <property type="project" value="InterPro"/>
</dbReference>
<protein>
    <recommendedName>
        <fullName evidence="1">Nucleoside phosphorylase domain-containing protein</fullName>
    </recommendedName>
</protein>
<feature type="non-terminal residue" evidence="2">
    <location>
        <position position="164"/>
    </location>
</feature>
<dbReference type="Pfam" id="PF01048">
    <property type="entry name" value="PNP_UDP_1"/>
    <property type="match status" value="2"/>
</dbReference>
<dbReference type="InterPro" id="IPR000845">
    <property type="entry name" value="Nucleoside_phosphorylase_d"/>
</dbReference>
<dbReference type="GO" id="GO:0005829">
    <property type="term" value="C:cytosol"/>
    <property type="evidence" value="ECO:0007669"/>
    <property type="project" value="TreeGrafter"/>
</dbReference>
<reference evidence="2" key="1">
    <citation type="submission" date="2018-05" db="EMBL/GenBank/DDBJ databases">
        <authorList>
            <person name="Lanie J.A."/>
            <person name="Ng W.-L."/>
            <person name="Kazmierczak K.M."/>
            <person name="Andrzejewski T.M."/>
            <person name="Davidsen T.M."/>
            <person name="Wayne K.J."/>
            <person name="Tettelin H."/>
            <person name="Glass J.I."/>
            <person name="Rusch D."/>
            <person name="Podicherti R."/>
            <person name="Tsui H.-C.T."/>
            <person name="Winkler M.E."/>
        </authorList>
    </citation>
    <scope>NUCLEOTIDE SEQUENCE</scope>
</reference>
<dbReference type="PANTHER" id="PTHR46832:SF1">
    <property type="entry name" value="5'-METHYLTHIOADENOSINE_S-ADENOSYLHOMOCYSTEINE NUCLEOSIDASE"/>
    <property type="match status" value="1"/>
</dbReference>
<gene>
    <name evidence="2" type="ORF">METZ01_LOCUS234184</name>
</gene>
<feature type="non-terminal residue" evidence="2">
    <location>
        <position position="1"/>
    </location>
</feature>
<feature type="domain" description="Nucleoside phosphorylase" evidence="1">
    <location>
        <begin position="29"/>
        <end position="77"/>
    </location>
</feature>
<sequence length="164" mass="17629">VSYPPAILVCFAVEEEAKPFRKATQNYPSIRIQVTGIGRDNARRLTIEALNEGKPEAVLTCGFAGGLNPALPRGTVLFTGEDNFPHSKRLKEAGGEPGSFHSADRVLITTAEKEATREATGADAVEMESGAIWQVCEEALILCATVRVISDAADETLPLDFNQL</sequence>
<dbReference type="PANTHER" id="PTHR46832">
    <property type="entry name" value="5'-METHYLTHIOADENOSINE/S-ADENOSYLHOMOCYSTEINE NUCLEOSIDASE"/>
    <property type="match status" value="1"/>
</dbReference>
<dbReference type="AlphaFoldDB" id="A0A382H244"/>
<dbReference type="EMBL" id="UINC01058731">
    <property type="protein sequence ID" value="SVB81330.1"/>
    <property type="molecule type" value="Genomic_DNA"/>
</dbReference>
<organism evidence="2">
    <name type="scientific">marine metagenome</name>
    <dbReference type="NCBI Taxonomy" id="408172"/>
    <lineage>
        <taxon>unclassified sequences</taxon>
        <taxon>metagenomes</taxon>
        <taxon>ecological metagenomes</taxon>
    </lineage>
</organism>
<dbReference type="GO" id="GO:0019284">
    <property type="term" value="P:L-methionine salvage from S-adenosylmethionine"/>
    <property type="evidence" value="ECO:0007669"/>
    <property type="project" value="TreeGrafter"/>
</dbReference>